<dbReference type="PROSITE" id="PS00092">
    <property type="entry name" value="N6_MTASE"/>
    <property type="match status" value="1"/>
</dbReference>
<dbReference type="eggNOG" id="KOG2904">
    <property type="taxonomic scope" value="Eukaryota"/>
</dbReference>
<accession>N1JKP9</accession>
<dbReference type="InterPro" id="IPR050320">
    <property type="entry name" value="N5-glutamine_MTase"/>
</dbReference>
<dbReference type="EMBL" id="CAUH01007131">
    <property type="protein sequence ID" value="CCU82847.1"/>
    <property type="molecule type" value="Genomic_DNA"/>
</dbReference>
<dbReference type="STRING" id="546991.N1JKP9"/>
<dbReference type="Gene3D" id="3.40.50.150">
    <property type="entry name" value="Vaccinia Virus protein VP39"/>
    <property type="match status" value="1"/>
</dbReference>
<sequence length="496" mass="57094">MPRLPPSLVGKARKRSPLLPLILQVTRSLPSAINELRWLREHVAKANHQPCNKKSRRKLVRLVKRRARGEPLQYILGTQPFGNLEIICKHGVLIPRPETEAYTLHLAKLIRTNQLHTSITKIYSHPKRQLKFGGRQEHPNFRILDACSGSGAISLLLRSALRKMEVVTSDFYILGLDSSEKAVTLARRNREWNEKLGHLPRNSSREIRFQQRDIFEPLADNEQMWDIIVSNPPYISHESFERQTNRSVRNFEPRSALMPHVPKRIFGLNIKPEDIFYKRLVEIYYQTYSKVLLMEVGDAAQAIRVIQLFNRHTEKSKLCRANPSRVEIWRDFPNEDPEPGKISKVVIEGETISIKGVGKIRSVILVKSGHGTPQTKKDFKIKHLILPKTASQSLARPRKGIYGPPELKATWKILNSPMGTEGRVTRGMARGWKIQKPQRSTLADEYAPKYFEEADIKNIKKYRAAEYIDMGLAARAKRAFKKKGISDTDSEPFWFR</sequence>
<dbReference type="GO" id="GO:0003676">
    <property type="term" value="F:nucleic acid binding"/>
    <property type="evidence" value="ECO:0007669"/>
    <property type="project" value="InterPro"/>
</dbReference>
<dbReference type="InterPro" id="IPR040758">
    <property type="entry name" value="PrmC_N"/>
</dbReference>
<dbReference type="AlphaFoldDB" id="N1JKP9"/>
<feature type="domain" description="Methyltransferase" evidence="4">
    <location>
        <begin position="138"/>
        <end position="232"/>
    </location>
</feature>
<keyword evidence="2 6" id="KW-0808">Transferase</keyword>
<dbReference type="GO" id="GO:0008276">
    <property type="term" value="F:protein methyltransferase activity"/>
    <property type="evidence" value="ECO:0007669"/>
    <property type="project" value="InterPro"/>
</dbReference>
<dbReference type="GO" id="GO:0032259">
    <property type="term" value="P:methylation"/>
    <property type="evidence" value="ECO:0007669"/>
    <property type="project" value="UniProtKB-KW"/>
</dbReference>
<dbReference type="InParanoid" id="N1JKP9"/>
<dbReference type="OrthoDB" id="269872at2759"/>
<dbReference type="InterPro" id="IPR025714">
    <property type="entry name" value="Methyltranfer_dom"/>
</dbReference>
<dbReference type="NCBIfam" id="TIGR00536">
    <property type="entry name" value="hemK_fam"/>
    <property type="match status" value="1"/>
</dbReference>
<evidence type="ECO:0000259" key="4">
    <source>
        <dbReference type="Pfam" id="PF13847"/>
    </source>
</evidence>
<evidence type="ECO:0000313" key="7">
    <source>
        <dbReference type="Proteomes" id="UP000015441"/>
    </source>
</evidence>
<gene>
    <name evidence="6" type="ORF">BGHDH14_bgh04785</name>
</gene>
<name>N1JKP9_BLUG1</name>
<proteinExistence type="predicted"/>
<dbReference type="InterPro" id="IPR029063">
    <property type="entry name" value="SAM-dependent_MTases_sf"/>
</dbReference>
<dbReference type="Pfam" id="PF13847">
    <property type="entry name" value="Methyltransf_31"/>
    <property type="match status" value="1"/>
</dbReference>
<dbReference type="GO" id="GO:0005739">
    <property type="term" value="C:mitochondrion"/>
    <property type="evidence" value="ECO:0007669"/>
    <property type="project" value="TreeGrafter"/>
</dbReference>
<keyword evidence="1 6" id="KW-0489">Methyltransferase</keyword>
<dbReference type="PANTHER" id="PTHR18895">
    <property type="entry name" value="HEMK METHYLTRANSFERASE"/>
    <property type="match status" value="1"/>
</dbReference>
<evidence type="ECO:0000313" key="6">
    <source>
        <dbReference type="EMBL" id="CCU82847.1"/>
    </source>
</evidence>
<dbReference type="HOGENOM" id="CLU_018398_0_0_1"/>
<reference evidence="6 7" key="1">
    <citation type="journal article" date="2010" name="Science">
        <title>Genome expansion and gene loss in powdery mildew fungi reveal tradeoffs in extreme parasitism.</title>
        <authorList>
            <person name="Spanu P.D."/>
            <person name="Abbott J.C."/>
            <person name="Amselem J."/>
            <person name="Burgis T.A."/>
            <person name="Soanes D.M."/>
            <person name="Stueber K."/>
            <person name="Ver Loren van Themaat E."/>
            <person name="Brown J.K.M."/>
            <person name="Butcher S.A."/>
            <person name="Gurr S.J."/>
            <person name="Lebrun M.-H."/>
            <person name="Ridout C.J."/>
            <person name="Schulze-Lefert P."/>
            <person name="Talbot N.J."/>
            <person name="Ahmadinejad N."/>
            <person name="Ametz C."/>
            <person name="Barton G.R."/>
            <person name="Benjdia M."/>
            <person name="Bidzinski P."/>
            <person name="Bindschedler L.V."/>
            <person name="Both M."/>
            <person name="Brewer M.T."/>
            <person name="Cadle-Davidson L."/>
            <person name="Cadle-Davidson M.M."/>
            <person name="Collemare J."/>
            <person name="Cramer R."/>
            <person name="Frenkel O."/>
            <person name="Godfrey D."/>
            <person name="Harriman J."/>
            <person name="Hoede C."/>
            <person name="King B.C."/>
            <person name="Klages S."/>
            <person name="Kleemann J."/>
            <person name="Knoll D."/>
            <person name="Koti P.S."/>
            <person name="Kreplak J."/>
            <person name="Lopez-Ruiz F.J."/>
            <person name="Lu X."/>
            <person name="Maekawa T."/>
            <person name="Mahanil S."/>
            <person name="Micali C."/>
            <person name="Milgroom M.G."/>
            <person name="Montana G."/>
            <person name="Noir S."/>
            <person name="O'Connell R.J."/>
            <person name="Oberhaensli S."/>
            <person name="Parlange F."/>
            <person name="Pedersen C."/>
            <person name="Quesneville H."/>
            <person name="Reinhardt R."/>
            <person name="Rott M."/>
            <person name="Sacristan S."/>
            <person name="Schmidt S.M."/>
            <person name="Schoen M."/>
            <person name="Skamnioti P."/>
            <person name="Sommer H."/>
            <person name="Stephens A."/>
            <person name="Takahara H."/>
            <person name="Thordal-Christensen H."/>
            <person name="Vigouroux M."/>
            <person name="Wessling R."/>
            <person name="Wicker T."/>
            <person name="Panstruga R."/>
        </authorList>
    </citation>
    <scope>NUCLEOTIDE SEQUENCE [LARGE SCALE GENOMIC DNA]</scope>
    <source>
        <strain evidence="6">DH14</strain>
    </source>
</reference>
<evidence type="ECO:0000259" key="5">
    <source>
        <dbReference type="Pfam" id="PF17827"/>
    </source>
</evidence>
<dbReference type="InterPro" id="IPR002052">
    <property type="entry name" value="DNA_methylase_N6_adenine_CS"/>
</dbReference>
<dbReference type="SUPFAM" id="SSF53335">
    <property type="entry name" value="S-adenosyl-L-methionine-dependent methyltransferases"/>
    <property type="match status" value="1"/>
</dbReference>
<protein>
    <submittedName>
        <fullName evidence="6">S-adenosylmethionine-dependent methyltransferase</fullName>
    </submittedName>
</protein>
<dbReference type="CDD" id="cd02440">
    <property type="entry name" value="AdoMet_MTases"/>
    <property type="match status" value="1"/>
</dbReference>
<dbReference type="Gene3D" id="1.10.8.10">
    <property type="entry name" value="DNA helicase RuvA subunit, C-terminal domain"/>
    <property type="match status" value="1"/>
</dbReference>
<keyword evidence="7" id="KW-1185">Reference proteome</keyword>
<evidence type="ECO:0000256" key="2">
    <source>
        <dbReference type="ARBA" id="ARBA00022679"/>
    </source>
</evidence>
<keyword evidence="3" id="KW-0949">S-adenosyl-L-methionine</keyword>
<organism evidence="6 7">
    <name type="scientific">Blumeria graminis f. sp. hordei (strain DH14)</name>
    <name type="common">Barley powdery mildew</name>
    <name type="synonym">Oidium monilioides f. sp. hordei</name>
    <dbReference type="NCBI Taxonomy" id="546991"/>
    <lineage>
        <taxon>Eukaryota</taxon>
        <taxon>Fungi</taxon>
        <taxon>Dikarya</taxon>
        <taxon>Ascomycota</taxon>
        <taxon>Pezizomycotina</taxon>
        <taxon>Leotiomycetes</taxon>
        <taxon>Erysiphales</taxon>
        <taxon>Erysiphaceae</taxon>
        <taxon>Blumeria</taxon>
        <taxon>Blumeria hordei</taxon>
    </lineage>
</organism>
<comment type="caution">
    <text evidence="6">The sequence shown here is derived from an EMBL/GenBank/DDBJ whole genome shotgun (WGS) entry which is preliminary data.</text>
</comment>
<dbReference type="PANTHER" id="PTHR18895:SF74">
    <property type="entry name" value="MTRF1L RELEASE FACTOR GLUTAMINE METHYLTRANSFERASE"/>
    <property type="match status" value="1"/>
</dbReference>
<dbReference type="Pfam" id="PF17827">
    <property type="entry name" value="PrmC_N"/>
    <property type="match status" value="1"/>
</dbReference>
<dbReference type="FunCoup" id="N1JKP9">
    <property type="interactions" value="73"/>
</dbReference>
<evidence type="ECO:0000256" key="1">
    <source>
        <dbReference type="ARBA" id="ARBA00022603"/>
    </source>
</evidence>
<feature type="domain" description="Release factor glutamine methyltransferase N-terminal" evidence="5">
    <location>
        <begin position="47"/>
        <end position="77"/>
    </location>
</feature>
<evidence type="ECO:0000256" key="3">
    <source>
        <dbReference type="ARBA" id="ARBA00022691"/>
    </source>
</evidence>
<dbReference type="InterPro" id="IPR004556">
    <property type="entry name" value="HemK-like"/>
</dbReference>
<dbReference type="Proteomes" id="UP000015441">
    <property type="component" value="Unassembled WGS sequence"/>
</dbReference>